<dbReference type="Proteomes" id="UP000650524">
    <property type="component" value="Unassembled WGS sequence"/>
</dbReference>
<comment type="similarity">
    <text evidence="8">Belongs to the MenA family. Type 1 subfamily.</text>
</comment>
<dbReference type="InterPro" id="IPR044878">
    <property type="entry name" value="UbiA_sf"/>
</dbReference>
<accession>A0A8J6N1J4</accession>
<dbReference type="PIRSF" id="PIRSF005355">
    <property type="entry name" value="UBIAD1"/>
    <property type="match status" value="1"/>
</dbReference>
<dbReference type="InterPro" id="IPR004657">
    <property type="entry name" value="MenA"/>
</dbReference>
<evidence type="ECO:0000313" key="10">
    <source>
        <dbReference type="EMBL" id="MBC8179192.1"/>
    </source>
</evidence>
<keyword evidence="5 8" id="KW-0812">Transmembrane</keyword>
<keyword evidence="3 8" id="KW-1003">Cell membrane</keyword>
<dbReference type="UniPathway" id="UPA00079">
    <property type="reaction ID" value="UER00168"/>
</dbReference>
<feature type="transmembrane region" description="Helical" evidence="8">
    <location>
        <begin position="119"/>
        <end position="136"/>
    </location>
</feature>
<evidence type="ECO:0000256" key="6">
    <source>
        <dbReference type="ARBA" id="ARBA00022989"/>
    </source>
</evidence>
<sequence>MSKYKDWFLAARPWSFTMSAISVTVGAALAATHTHFSWFLWILSLVALVFLHGGVNLLNDFWDVKAGIDQIDTGTRQYRPHPLAEGRIKPATVLWISILLFTLGAAMGLYLAYLRGWEIIWIGITGIVAGVFYTAPPFSYKYKALGEFSVLLMWGPLSVEGAYFIQTQSFSWAAFWISLPFGVLVALVLFANNLRDVDTDARAGVTNLAIFFGKRNGPIIYAAMVLISFSGVVIMSIFGPLGLWSLLVLLALPLALKLLRTMIRGVPRDADARTAQLNTVFGALLVISLALESLL</sequence>
<name>A0A8J6N1J4_9DELT</name>
<comment type="catalytic activity">
    <reaction evidence="8">
        <text>an all-trans-polyprenyl diphosphate + 1,4-dihydroxy-2-naphthoate + H(+) = a 2-demethylmenaquinol + CO2 + diphosphate</text>
        <dbReference type="Rhea" id="RHEA:26478"/>
        <dbReference type="Rhea" id="RHEA-COMP:9563"/>
        <dbReference type="Rhea" id="RHEA-COMP:9564"/>
        <dbReference type="ChEBI" id="CHEBI:11173"/>
        <dbReference type="ChEBI" id="CHEBI:15378"/>
        <dbReference type="ChEBI" id="CHEBI:16526"/>
        <dbReference type="ChEBI" id="CHEBI:33019"/>
        <dbReference type="ChEBI" id="CHEBI:55437"/>
        <dbReference type="ChEBI" id="CHEBI:58914"/>
        <dbReference type="EC" id="2.5.1.74"/>
    </reaction>
</comment>
<evidence type="ECO:0000256" key="2">
    <source>
        <dbReference type="ARBA" id="ARBA00022428"/>
    </source>
</evidence>
<dbReference type="InterPro" id="IPR000537">
    <property type="entry name" value="UbiA_prenyltransferase"/>
</dbReference>
<proteinExistence type="inferred from homology"/>
<dbReference type="CDD" id="cd13962">
    <property type="entry name" value="PT_UbiA_UBIAD1"/>
    <property type="match status" value="1"/>
</dbReference>
<evidence type="ECO:0000256" key="8">
    <source>
        <dbReference type="HAMAP-Rule" id="MF_01937"/>
    </source>
</evidence>
<dbReference type="Pfam" id="PF01040">
    <property type="entry name" value="UbiA"/>
    <property type="match status" value="1"/>
</dbReference>
<dbReference type="PANTHER" id="PTHR13929:SF0">
    <property type="entry name" value="UBIA PRENYLTRANSFERASE DOMAIN-CONTAINING PROTEIN 1"/>
    <property type="match status" value="1"/>
</dbReference>
<feature type="transmembrane region" description="Helical" evidence="8">
    <location>
        <begin position="172"/>
        <end position="192"/>
    </location>
</feature>
<comment type="function">
    <text evidence="8">Conversion of 1,4-dihydroxy-2-naphthoate (DHNA) to demethylmenaquinone (DMK).</text>
</comment>
<dbReference type="GO" id="GO:0009234">
    <property type="term" value="P:menaquinone biosynthetic process"/>
    <property type="evidence" value="ECO:0007669"/>
    <property type="project" value="UniProtKB-UniRule"/>
</dbReference>
<gene>
    <name evidence="8 10" type="primary">menA</name>
    <name evidence="10" type="ORF">H8E19_17460</name>
</gene>
<comment type="caution">
    <text evidence="10">The sequence shown here is derived from an EMBL/GenBank/DDBJ whole genome shotgun (WGS) entry which is preliminary data.</text>
</comment>
<feature type="transmembrane region" description="Helical" evidence="8">
    <location>
        <begin position="93"/>
        <end position="113"/>
    </location>
</feature>
<reference evidence="10 11" key="1">
    <citation type="submission" date="2020-08" db="EMBL/GenBank/DDBJ databases">
        <title>Bridging the membrane lipid divide: bacteria of the FCB group superphylum have the potential to synthesize archaeal ether lipids.</title>
        <authorList>
            <person name="Villanueva L."/>
            <person name="Von Meijenfeldt F.A.B."/>
            <person name="Westbye A.B."/>
            <person name="Yadav S."/>
            <person name="Hopmans E.C."/>
            <person name="Dutilh B.E."/>
            <person name="Sinninghe Damste J.S."/>
        </authorList>
    </citation>
    <scope>NUCLEOTIDE SEQUENCE [LARGE SCALE GENOMIC DNA]</scope>
    <source>
        <strain evidence="10">NIOZ-UU27</strain>
    </source>
</reference>
<dbReference type="InterPro" id="IPR026046">
    <property type="entry name" value="UBIAD1"/>
</dbReference>
<comment type="subcellular location">
    <subcellularLocation>
        <location evidence="8">Cell membrane</location>
        <topology evidence="8">Multi-pass membrane protein</topology>
    </subcellularLocation>
    <subcellularLocation>
        <location evidence="1">Membrane</location>
        <topology evidence="1">Multi-pass membrane protein</topology>
    </subcellularLocation>
</comment>
<evidence type="ECO:0000256" key="4">
    <source>
        <dbReference type="ARBA" id="ARBA00022679"/>
    </source>
</evidence>
<keyword evidence="4 8" id="KW-0808">Transferase</keyword>
<feature type="transmembrane region" description="Helical" evidence="8">
    <location>
        <begin position="244"/>
        <end position="263"/>
    </location>
</feature>
<dbReference type="EC" id="2.5.1.74" evidence="8 9"/>
<feature type="transmembrane region" description="Helical" evidence="8">
    <location>
        <begin position="275"/>
        <end position="294"/>
    </location>
</feature>
<protein>
    <recommendedName>
        <fullName evidence="8 9">1,4-dihydroxy-2-naphthoate octaprenyltransferase</fullName>
        <shortName evidence="8">DHNA-octaprenyltransferase</shortName>
        <ecNumber evidence="8 9">2.5.1.74</ecNumber>
    </recommendedName>
</protein>
<keyword evidence="2 8" id="KW-0474">Menaquinone biosynthesis</keyword>
<dbReference type="HAMAP" id="MF_01937">
    <property type="entry name" value="MenA_1"/>
    <property type="match status" value="1"/>
</dbReference>
<dbReference type="Gene3D" id="1.20.120.1780">
    <property type="entry name" value="UbiA prenyltransferase"/>
    <property type="match status" value="1"/>
</dbReference>
<comment type="pathway">
    <text evidence="8">Quinol/quinone metabolism; menaquinone biosynthesis; menaquinol from 1,4-dihydroxy-2-naphthoate: step 1/2.</text>
</comment>
<dbReference type="AlphaFoldDB" id="A0A8J6N1J4"/>
<feature type="transmembrane region" description="Helical" evidence="8">
    <location>
        <begin position="12"/>
        <end position="32"/>
    </location>
</feature>
<dbReference type="GO" id="GO:0005886">
    <property type="term" value="C:plasma membrane"/>
    <property type="evidence" value="ECO:0007669"/>
    <property type="project" value="UniProtKB-SubCell"/>
</dbReference>
<dbReference type="EMBL" id="JACNJD010000357">
    <property type="protein sequence ID" value="MBC8179192.1"/>
    <property type="molecule type" value="Genomic_DNA"/>
</dbReference>
<dbReference type="GO" id="GO:0046428">
    <property type="term" value="F:1,4-dihydroxy-2-naphthoate polyprenyltransferase activity"/>
    <property type="evidence" value="ECO:0007669"/>
    <property type="project" value="UniProtKB-UniRule"/>
</dbReference>
<evidence type="ECO:0000313" key="11">
    <source>
        <dbReference type="Proteomes" id="UP000650524"/>
    </source>
</evidence>
<evidence type="ECO:0000256" key="7">
    <source>
        <dbReference type="ARBA" id="ARBA00023136"/>
    </source>
</evidence>
<evidence type="ECO:0000256" key="5">
    <source>
        <dbReference type="ARBA" id="ARBA00022692"/>
    </source>
</evidence>
<organism evidence="10 11">
    <name type="scientific">Candidatus Desulfacyla euxinica</name>
    <dbReference type="NCBI Taxonomy" id="2841693"/>
    <lineage>
        <taxon>Bacteria</taxon>
        <taxon>Deltaproteobacteria</taxon>
        <taxon>Candidatus Desulfacyla</taxon>
    </lineage>
</organism>
<dbReference type="NCBIfam" id="TIGR00751">
    <property type="entry name" value="menA"/>
    <property type="match status" value="1"/>
</dbReference>
<evidence type="ECO:0000256" key="9">
    <source>
        <dbReference type="NCBIfam" id="TIGR00751"/>
    </source>
</evidence>
<keyword evidence="6 8" id="KW-1133">Transmembrane helix</keyword>
<evidence type="ECO:0000256" key="1">
    <source>
        <dbReference type="ARBA" id="ARBA00004141"/>
    </source>
</evidence>
<dbReference type="Gene3D" id="1.10.357.140">
    <property type="entry name" value="UbiA prenyltransferase"/>
    <property type="match status" value="1"/>
</dbReference>
<dbReference type="GO" id="GO:0042371">
    <property type="term" value="P:vitamin K biosynthetic process"/>
    <property type="evidence" value="ECO:0007669"/>
    <property type="project" value="TreeGrafter"/>
</dbReference>
<dbReference type="PANTHER" id="PTHR13929">
    <property type="entry name" value="1,4-DIHYDROXY-2-NAPHTHOATE OCTAPRENYLTRANSFERASE"/>
    <property type="match status" value="1"/>
</dbReference>
<evidence type="ECO:0000256" key="3">
    <source>
        <dbReference type="ARBA" id="ARBA00022475"/>
    </source>
</evidence>
<feature type="transmembrane region" description="Helical" evidence="8">
    <location>
        <begin position="38"/>
        <end position="58"/>
    </location>
</feature>
<keyword evidence="7 8" id="KW-0472">Membrane</keyword>